<proteinExistence type="inferred from homology"/>
<dbReference type="GO" id="GO:0018114">
    <property type="term" value="F:threonine racemase activity"/>
    <property type="evidence" value="ECO:0007669"/>
    <property type="project" value="TreeGrafter"/>
</dbReference>
<dbReference type="GO" id="GO:0003941">
    <property type="term" value="F:L-serine ammonia-lyase activity"/>
    <property type="evidence" value="ECO:0007669"/>
    <property type="project" value="TreeGrafter"/>
</dbReference>
<keyword evidence="7" id="KW-0663">Pyridoxal phosphate</keyword>
<dbReference type="Pfam" id="PF00291">
    <property type="entry name" value="PALP"/>
    <property type="match status" value="1"/>
</dbReference>
<evidence type="ECO:0000256" key="4">
    <source>
        <dbReference type="ARBA" id="ARBA00001946"/>
    </source>
</evidence>
<comment type="cofactor">
    <cofactor evidence="4">
        <name>Mg(2+)</name>
        <dbReference type="ChEBI" id="CHEBI:18420"/>
    </cofactor>
</comment>
<reference evidence="10" key="1">
    <citation type="submission" date="2022-05" db="EMBL/GenBank/DDBJ databases">
        <title>Single-amplified genomics reveal most streamlined microbe among free-living bacteria.</title>
        <authorList>
            <person name="Roda-Garcia J."/>
            <person name="Haro-Moreno J.M."/>
            <person name="Rodriguez-Valera F."/>
            <person name="Almagro-Moreno S."/>
            <person name="Lopez-Perez M."/>
        </authorList>
    </citation>
    <scope>NUCLEOTIDE SEQUENCE</scope>
    <source>
        <strain evidence="10">TMED112-D2-2</strain>
    </source>
</reference>
<dbReference type="SUPFAM" id="SSF53686">
    <property type="entry name" value="Tryptophan synthase beta subunit-like PLP-dependent enzymes"/>
    <property type="match status" value="1"/>
</dbReference>
<sequence length="321" mass="35174">MVSIDDLNDAYKRINPYIVKTPIHTSEALNKKFDSNIFLKDETKQLTGSFKIRGALSALSKLKQNNIDGVVAFSSGNHAQGVSKAAQIFDMEATIVMPEDAPKNKIEKTKKNGATIVFYKRHIESREEIAIKLAKELNFPLVKPFDNEDIIAGQGSFGLEVAEFFLSSDLKLDILLSCTSGGGLVAGTGIAIKHFFPDALIYPVEPFNCNDTEISLKNKTRTRLKKRDNTICDALEVEIPGEITFPINKMNCKKGLSVTDTEVIEAMKFLHQDLGIIAEPSGCVSLAAILSKKIDVSGKNTLITISGGNVDQNYFNKLISA</sequence>
<comment type="cofactor">
    <cofactor evidence="2">
        <name>pyridoxal 5'-phosphate</name>
        <dbReference type="ChEBI" id="CHEBI:597326"/>
    </cofactor>
</comment>
<evidence type="ECO:0000256" key="6">
    <source>
        <dbReference type="ARBA" id="ARBA00022842"/>
    </source>
</evidence>
<evidence type="ECO:0000256" key="5">
    <source>
        <dbReference type="ARBA" id="ARBA00010869"/>
    </source>
</evidence>
<dbReference type="GO" id="GO:0030170">
    <property type="term" value="F:pyridoxal phosphate binding"/>
    <property type="evidence" value="ECO:0007669"/>
    <property type="project" value="InterPro"/>
</dbReference>
<keyword evidence="6" id="KW-0460">Magnesium</keyword>
<protein>
    <submittedName>
        <fullName evidence="10">Threonine/serine dehydratase</fullName>
    </submittedName>
</protein>
<dbReference type="EMBL" id="CP097966">
    <property type="protein sequence ID" value="URQ63698.1"/>
    <property type="molecule type" value="Genomic_DNA"/>
</dbReference>
<name>A0A9Q8TZA2_9GAMM</name>
<organism evidence="10 11">
    <name type="scientific">SAR86 cluster bacterium</name>
    <dbReference type="NCBI Taxonomy" id="2030880"/>
    <lineage>
        <taxon>Bacteria</taxon>
        <taxon>Pseudomonadati</taxon>
        <taxon>Pseudomonadota</taxon>
        <taxon>Gammaproteobacteria</taxon>
        <taxon>SAR86 cluster</taxon>
    </lineage>
</organism>
<dbReference type="GO" id="GO:0005524">
    <property type="term" value="F:ATP binding"/>
    <property type="evidence" value="ECO:0007669"/>
    <property type="project" value="TreeGrafter"/>
</dbReference>
<dbReference type="InterPro" id="IPR000634">
    <property type="entry name" value="Ser/Thr_deHydtase_PyrdxlP-BS"/>
</dbReference>
<evidence type="ECO:0000256" key="7">
    <source>
        <dbReference type="ARBA" id="ARBA00022898"/>
    </source>
</evidence>
<keyword evidence="8" id="KW-0456">Lyase</keyword>
<dbReference type="InterPro" id="IPR036052">
    <property type="entry name" value="TrpB-like_PALP_sf"/>
</dbReference>
<accession>A0A9Q8TZA2</accession>
<dbReference type="Proteomes" id="UP001056381">
    <property type="component" value="Chromosome"/>
</dbReference>
<comment type="cofactor">
    <cofactor evidence="1">
        <name>Ca(2+)</name>
        <dbReference type="ChEBI" id="CHEBI:29108"/>
    </cofactor>
</comment>
<comment type="similarity">
    <text evidence="5">Belongs to the serine/threonine dehydratase family.</text>
</comment>
<dbReference type="AlphaFoldDB" id="A0A9Q8TZA2"/>
<evidence type="ECO:0000313" key="10">
    <source>
        <dbReference type="EMBL" id="URQ63698.1"/>
    </source>
</evidence>
<dbReference type="PROSITE" id="PS00165">
    <property type="entry name" value="DEHYDRATASE_SER_THR"/>
    <property type="match status" value="1"/>
</dbReference>
<dbReference type="PANTHER" id="PTHR43050:SF1">
    <property type="entry name" value="SERINE RACEMASE"/>
    <property type="match status" value="1"/>
</dbReference>
<keyword evidence="11" id="KW-1185">Reference proteome</keyword>
<dbReference type="InterPro" id="IPR001926">
    <property type="entry name" value="TrpB-like_PALP"/>
</dbReference>
<dbReference type="PANTHER" id="PTHR43050">
    <property type="entry name" value="SERINE / THREONINE RACEMASE FAMILY MEMBER"/>
    <property type="match status" value="1"/>
</dbReference>
<gene>
    <name evidence="10" type="ORF">M9B40_02740</name>
</gene>
<dbReference type="FunFam" id="3.40.50.1100:FF:000005">
    <property type="entry name" value="Threonine dehydratase catabolic"/>
    <property type="match status" value="1"/>
</dbReference>
<dbReference type="GO" id="GO:0000287">
    <property type="term" value="F:magnesium ion binding"/>
    <property type="evidence" value="ECO:0007669"/>
    <property type="project" value="TreeGrafter"/>
</dbReference>
<evidence type="ECO:0000256" key="2">
    <source>
        <dbReference type="ARBA" id="ARBA00001933"/>
    </source>
</evidence>
<dbReference type="CDD" id="cd01562">
    <property type="entry name" value="Thr-dehyd"/>
    <property type="match status" value="1"/>
</dbReference>
<evidence type="ECO:0000256" key="1">
    <source>
        <dbReference type="ARBA" id="ARBA00001913"/>
    </source>
</evidence>
<evidence type="ECO:0000256" key="8">
    <source>
        <dbReference type="ARBA" id="ARBA00023239"/>
    </source>
</evidence>
<comment type="cofactor">
    <cofactor evidence="3">
        <name>Mn(2+)</name>
        <dbReference type="ChEBI" id="CHEBI:29035"/>
    </cofactor>
</comment>
<evidence type="ECO:0000259" key="9">
    <source>
        <dbReference type="Pfam" id="PF00291"/>
    </source>
</evidence>
<dbReference type="Gene3D" id="3.40.50.1100">
    <property type="match status" value="2"/>
</dbReference>
<feature type="domain" description="Tryptophan synthase beta chain-like PALP" evidence="9">
    <location>
        <begin position="15"/>
        <end position="307"/>
    </location>
</feature>
<dbReference type="GO" id="GO:0030378">
    <property type="term" value="F:serine racemase activity"/>
    <property type="evidence" value="ECO:0007669"/>
    <property type="project" value="TreeGrafter"/>
</dbReference>
<evidence type="ECO:0000256" key="3">
    <source>
        <dbReference type="ARBA" id="ARBA00001936"/>
    </source>
</evidence>
<dbReference type="GO" id="GO:0070179">
    <property type="term" value="P:D-serine biosynthetic process"/>
    <property type="evidence" value="ECO:0007669"/>
    <property type="project" value="TreeGrafter"/>
</dbReference>
<evidence type="ECO:0000313" key="11">
    <source>
        <dbReference type="Proteomes" id="UP001056381"/>
    </source>
</evidence>